<protein>
    <submittedName>
        <fullName evidence="2">Uncharacterized protein</fullName>
    </submittedName>
</protein>
<proteinExistence type="predicted"/>
<evidence type="ECO:0000313" key="2">
    <source>
        <dbReference type="EMBL" id="VFK21294.1"/>
    </source>
</evidence>
<sequence length="165" mass="19164">MSGSDRVLDGTAIFQFHDVRNTPPQRDQPPSLDRHTAMAFRRRIDPCGIFRCHRIALLQSPAMAVHARLQPFMQHEIHITISIVSSRKFDAVRNQDTMARRIQSNIESMGYSKRIPTTHPDRLLTTQSRHSHEPQHGKQHSAHSRHENNSIQGLEKQVRYPYFKK</sequence>
<feature type="region of interest" description="Disordered" evidence="1">
    <location>
        <begin position="126"/>
        <end position="157"/>
    </location>
</feature>
<gene>
    <name evidence="2" type="ORF">BECKLFY1418C_GA0070996_10902</name>
</gene>
<reference evidence="2" key="1">
    <citation type="submission" date="2019-02" db="EMBL/GenBank/DDBJ databases">
        <authorList>
            <person name="Gruber-Vodicka R. H."/>
            <person name="Seah K. B. B."/>
        </authorList>
    </citation>
    <scope>NUCLEOTIDE SEQUENCE</scope>
    <source>
        <strain evidence="2">BECK_BY7</strain>
    </source>
</reference>
<evidence type="ECO:0000256" key="1">
    <source>
        <dbReference type="SAM" id="MobiDB-lite"/>
    </source>
</evidence>
<dbReference type="AlphaFoldDB" id="A0A450WWD3"/>
<organism evidence="2">
    <name type="scientific">Candidatus Kentrum sp. LFY</name>
    <dbReference type="NCBI Taxonomy" id="2126342"/>
    <lineage>
        <taxon>Bacteria</taxon>
        <taxon>Pseudomonadati</taxon>
        <taxon>Pseudomonadota</taxon>
        <taxon>Gammaproteobacteria</taxon>
        <taxon>Candidatus Kentrum</taxon>
    </lineage>
</organism>
<accession>A0A450WWD3</accession>
<dbReference type="EMBL" id="CAADFN010000090">
    <property type="protein sequence ID" value="VFK21294.1"/>
    <property type="molecule type" value="Genomic_DNA"/>
</dbReference>
<name>A0A450WWD3_9GAMM</name>